<dbReference type="GO" id="GO:0005737">
    <property type="term" value="C:cytoplasm"/>
    <property type="evidence" value="ECO:0007669"/>
    <property type="project" value="UniProtKB-SubCell"/>
</dbReference>
<dbReference type="RefSeq" id="WP_064990257.1">
    <property type="nucleotide sequence ID" value="NZ_CP033361.1"/>
</dbReference>
<evidence type="ECO:0000256" key="8">
    <source>
        <dbReference type="ARBA" id="ARBA00023235"/>
    </source>
</evidence>
<evidence type="ECO:0000256" key="7">
    <source>
        <dbReference type="ARBA" id="ARBA00023102"/>
    </source>
</evidence>
<evidence type="ECO:0000256" key="11">
    <source>
        <dbReference type="RuleBase" id="RU003658"/>
    </source>
</evidence>
<dbReference type="Gene3D" id="3.20.20.70">
    <property type="entry name" value="Aldolase class I"/>
    <property type="match status" value="1"/>
</dbReference>
<dbReference type="Pfam" id="PF00977">
    <property type="entry name" value="His_biosynth"/>
    <property type="match status" value="1"/>
</dbReference>
<evidence type="ECO:0000256" key="4">
    <source>
        <dbReference type="ARBA" id="ARBA00009667"/>
    </source>
</evidence>
<organism evidence="12 13">
    <name type="scientific">Mesorhizobium erdmanii</name>
    <dbReference type="NCBI Taxonomy" id="1777866"/>
    <lineage>
        <taxon>Bacteria</taxon>
        <taxon>Pseudomonadati</taxon>
        <taxon>Pseudomonadota</taxon>
        <taxon>Alphaproteobacteria</taxon>
        <taxon>Hyphomicrobiales</taxon>
        <taxon>Phyllobacteriaceae</taxon>
        <taxon>Mesorhizobium</taxon>
    </lineage>
</organism>
<evidence type="ECO:0000256" key="6">
    <source>
        <dbReference type="ARBA" id="ARBA00022605"/>
    </source>
</evidence>
<keyword evidence="7 9" id="KW-0368">Histidine biosynthesis</keyword>
<comment type="pathway">
    <text evidence="3 9 11">Amino-acid biosynthesis; L-histidine biosynthesis; L-histidine from 5-phospho-alpha-D-ribose 1-diphosphate: step 4/9.</text>
</comment>
<keyword evidence="8 9" id="KW-0413">Isomerase</keyword>
<dbReference type="SUPFAM" id="SSF51366">
    <property type="entry name" value="Ribulose-phoshate binding barrel"/>
    <property type="match status" value="1"/>
</dbReference>
<sequence>MILFPAIDLKDGQCVRLKQGDMATATIYNDDPAAQAKAFEDQGFEWLHVVDLNGAFKGQSVNSAAVGAILKATKNPVQLGGGIRTIAQIEDWLDRGLARVILGTVAVRDPDLVRQACKAFPGKVAVGIDAKGGKVAVEGWAEASSLGVIELARKFEGAGVTAIIYTDIDRDGVLTGINWDATIDLADAVSIPVIASGGLASIADIVRMTMPDARKLEGAISGRALYDGRIDPAEALAILHGRPVAEAKS</sequence>
<dbReference type="InterPro" id="IPR044524">
    <property type="entry name" value="Isoase_HisA-like"/>
</dbReference>
<dbReference type="PANTHER" id="PTHR43090">
    <property type="entry name" value="1-(5-PHOSPHORIBOSYL)-5-[(5-PHOSPHORIBOSYLAMINO)METHYLIDENEAMINO] IMIDAZOLE-4-CARBOXAMIDE ISOMERASE"/>
    <property type="match status" value="1"/>
</dbReference>
<feature type="active site" description="Proton acceptor" evidence="9">
    <location>
        <position position="8"/>
    </location>
</feature>
<protein>
    <recommendedName>
        <fullName evidence="9 11">1-(5-phosphoribosyl)-5-[(5-phosphoribosylamino)methylideneamino] imidazole-4-carboxamide isomerase</fullName>
        <ecNumber evidence="9 11">5.3.1.16</ecNumber>
    </recommendedName>
    <alternativeName>
        <fullName evidence="9">Phosphoribosylformimino-5-aminoimidazole carboxamide ribotide isomerase</fullName>
    </alternativeName>
</protein>
<dbReference type="GO" id="GO:0000105">
    <property type="term" value="P:L-histidine biosynthetic process"/>
    <property type="evidence" value="ECO:0007669"/>
    <property type="project" value="UniProtKB-UniRule"/>
</dbReference>
<dbReference type="KEGG" id="merd:EB233_02215"/>
<keyword evidence="13" id="KW-1185">Reference proteome</keyword>
<dbReference type="PANTHER" id="PTHR43090:SF2">
    <property type="entry name" value="1-(5-PHOSPHORIBOSYL)-5-[(5-PHOSPHORIBOSYLAMINO)METHYLIDENEAMINO] IMIDAZOLE-4-CARBOXAMIDE ISOMERASE"/>
    <property type="match status" value="1"/>
</dbReference>
<comment type="subcellular location">
    <subcellularLocation>
        <location evidence="2 9 11">Cytoplasm</location>
    </subcellularLocation>
</comment>
<name>A0A6M7UB72_9HYPH</name>
<evidence type="ECO:0000256" key="3">
    <source>
        <dbReference type="ARBA" id="ARBA00005133"/>
    </source>
</evidence>
<dbReference type="GO" id="GO:0000162">
    <property type="term" value="P:L-tryptophan biosynthetic process"/>
    <property type="evidence" value="ECO:0007669"/>
    <property type="project" value="TreeGrafter"/>
</dbReference>
<feature type="active site" description="Proton donor" evidence="9">
    <location>
        <position position="129"/>
    </location>
</feature>
<dbReference type="UniPathway" id="UPA00031">
    <property type="reaction ID" value="UER00009"/>
</dbReference>
<proteinExistence type="inferred from homology"/>
<dbReference type="HAMAP" id="MF_01014">
    <property type="entry name" value="HisA"/>
    <property type="match status" value="1"/>
</dbReference>
<evidence type="ECO:0000256" key="10">
    <source>
        <dbReference type="RuleBase" id="RU003657"/>
    </source>
</evidence>
<comment type="similarity">
    <text evidence="4 9 10">Belongs to the HisA/HisF family.</text>
</comment>
<evidence type="ECO:0000313" key="12">
    <source>
        <dbReference type="EMBL" id="QKC74494.1"/>
    </source>
</evidence>
<gene>
    <name evidence="9 12" type="primary">hisA</name>
    <name evidence="12" type="ORF">EB233_02215</name>
</gene>
<keyword evidence="5 9" id="KW-0963">Cytoplasm</keyword>
<dbReference type="GO" id="GO:0003949">
    <property type="term" value="F:1-(5-phosphoribosyl)-5-[(5-phosphoribosylamino)methylideneamino]imidazole-4-carboxamide isomerase activity"/>
    <property type="evidence" value="ECO:0007669"/>
    <property type="project" value="UniProtKB-UniRule"/>
</dbReference>
<dbReference type="InterPro" id="IPR023016">
    <property type="entry name" value="HisA/PriA"/>
</dbReference>
<evidence type="ECO:0000256" key="1">
    <source>
        <dbReference type="ARBA" id="ARBA00000901"/>
    </source>
</evidence>
<evidence type="ECO:0000256" key="9">
    <source>
        <dbReference type="HAMAP-Rule" id="MF_01014"/>
    </source>
</evidence>
<dbReference type="CDD" id="cd04732">
    <property type="entry name" value="HisA"/>
    <property type="match status" value="1"/>
</dbReference>
<evidence type="ECO:0000313" key="13">
    <source>
        <dbReference type="Proteomes" id="UP000503339"/>
    </source>
</evidence>
<dbReference type="InterPro" id="IPR006062">
    <property type="entry name" value="His_biosynth"/>
</dbReference>
<dbReference type="InterPro" id="IPR006063">
    <property type="entry name" value="HisA_bact_arch"/>
</dbReference>
<dbReference type="InterPro" id="IPR011060">
    <property type="entry name" value="RibuloseP-bd_barrel"/>
</dbReference>
<dbReference type="NCBIfam" id="NF010112">
    <property type="entry name" value="PRK13585.1"/>
    <property type="match status" value="1"/>
</dbReference>
<evidence type="ECO:0000256" key="5">
    <source>
        <dbReference type="ARBA" id="ARBA00022490"/>
    </source>
</evidence>
<dbReference type="NCBIfam" id="TIGR00007">
    <property type="entry name" value="1-(5-phosphoribosyl)-5-[(5-phosphoribosylamino)methylideneamino]imidazole-4-carboxamide isomerase"/>
    <property type="match status" value="1"/>
</dbReference>
<dbReference type="FunFam" id="3.20.20.70:FF:000009">
    <property type="entry name" value="1-(5-phosphoribosyl)-5-[(5-phosphoribosylamino)methylideneamino] imidazole-4-carboxamide isomerase"/>
    <property type="match status" value="1"/>
</dbReference>
<dbReference type="InterPro" id="IPR013785">
    <property type="entry name" value="Aldolase_TIM"/>
</dbReference>
<keyword evidence="6 9" id="KW-0028">Amino-acid biosynthesis</keyword>
<dbReference type="EMBL" id="CP033361">
    <property type="protein sequence ID" value="QKC74494.1"/>
    <property type="molecule type" value="Genomic_DNA"/>
</dbReference>
<dbReference type="EC" id="5.3.1.16" evidence="9 11"/>
<dbReference type="AlphaFoldDB" id="A0A6M7UB72"/>
<comment type="catalytic activity">
    <reaction evidence="1 9 11">
        <text>1-(5-phospho-beta-D-ribosyl)-5-[(5-phospho-beta-D-ribosylamino)methylideneamino]imidazole-4-carboxamide = 5-[(5-phospho-1-deoxy-D-ribulos-1-ylimino)methylamino]-1-(5-phospho-beta-D-ribosyl)imidazole-4-carboxamide</text>
        <dbReference type="Rhea" id="RHEA:15469"/>
        <dbReference type="ChEBI" id="CHEBI:58435"/>
        <dbReference type="ChEBI" id="CHEBI:58525"/>
        <dbReference type="EC" id="5.3.1.16"/>
    </reaction>
</comment>
<reference evidence="12 13" key="1">
    <citation type="submission" date="2018-10" db="EMBL/GenBank/DDBJ databases">
        <authorList>
            <person name="Perry B.J."/>
            <person name="Sullivan J.T."/>
            <person name="Murphy R.J.T."/>
            <person name="Ramsay J.P."/>
            <person name="Ronson C.W."/>
        </authorList>
    </citation>
    <scope>NUCLEOTIDE SEQUENCE [LARGE SCALE GENOMIC DNA]</scope>
    <source>
        <strain evidence="12 13">NZP2014</strain>
    </source>
</reference>
<accession>A0A6M7UB72</accession>
<dbReference type="Proteomes" id="UP000503339">
    <property type="component" value="Chromosome"/>
</dbReference>
<evidence type="ECO:0000256" key="2">
    <source>
        <dbReference type="ARBA" id="ARBA00004496"/>
    </source>
</evidence>